<protein>
    <recommendedName>
        <fullName evidence="5">Inhibitor I9 domain-containing protein</fullName>
    </recommendedName>
</protein>
<gene>
    <name evidence="6" type="ORF">A4U43_C10F18730</name>
</gene>
<evidence type="ECO:0000313" key="7">
    <source>
        <dbReference type="Proteomes" id="UP000243459"/>
    </source>
</evidence>
<dbReference type="Gramene" id="ONK57307">
    <property type="protein sequence ID" value="ONK57307"/>
    <property type="gene ID" value="A4U43_C10F18730"/>
</dbReference>
<dbReference type="EMBL" id="CM007390">
    <property type="protein sequence ID" value="ONK57307.1"/>
    <property type="molecule type" value="Genomic_DNA"/>
</dbReference>
<dbReference type="InterPro" id="IPR037045">
    <property type="entry name" value="S8pro/Inhibitor_I9_sf"/>
</dbReference>
<dbReference type="AlphaFoldDB" id="A0A5P1E758"/>
<evidence type="ECO:0000256" key="2">
    <source>
        <dbReference type="ARBA" id="ARBA00022729"/>
    </source>
</evidence>
<dbReference type="OMA" id="RNCENGH"/>
<dbReference type="GO" id="GO:0006508">
    <property type="term" value="P:proteolysis"/>
    <property type="evidence" value="ECO:0007669"/>
    <property type="project" value="InterPro"/>
</dbReference>
<keyword evidence="2 4" id="KW-0732">Signal</keyword>
<reference evidence="7" key="1">
    <citation type="journal article" date="2017" name="Nat. Commun.">
        <title>The asparagus genome sheds light on the origin and evolution of a young Y chromosome.</title>
        <authorList>
            <person name="Harkess A."/>
            <person name="Zhou J."/>
            <person name="Xu C."/>
            <person name="Bowers J.E."/>
            <person name="Van der Hulst R."/>
            <person name="Ayyampalayam S."/>
            <person name="Mercati F."/>
            <person name="Riccardi P."/>
            <person name="McKain M.R."/>
            <person name="Kakrana A."/>
            <person name="Tang H."/>
            <person name="Ray J."/>
            <person name="Groenendijk J."/>
            <person name="Arikit S."/>
            <person name="Mathioni S.M."/>
            <person name="Nakano M."/>
            <person name="Shan H."/>
            <person name="Telgmann-Rauber A."/>
            <person name="Kanno A."/>
            <person name="Yue Z."/>
            <person name="Chen H."/>
            <person name="Li W."/>
            <person name="Chen Y."/>
            <person name="Xu X."/>
            <person name="Zhang Y."/>
            <person name="Luo S."/>
            <person name="Chen H."/>
            <person name="Gao J."/>
            <person name="Mao Z."/>
            <person name="Pires J.C."/>
            <person name="Luo M."/>
            <person name="Kudrna D."/>
            <person name="Wing R.A."/>
            <person name="Meyers B.C."/>
            <person name="Yi K."/>
            <person name="Kong H."/>
            <person name="Lavrijsen P."/>
            <person name="Sunseri F."/>
            <person name="Falavigna A."/>
            <person name="Ye Y."/>
            <person name="Leebens-Mack J.H."/>
            <person name="Chen G."/>
        </authorList>
    </citation>
    <scope>NUCLEOTIDE SEQUENCE [LARGE SCALE GENOMIC DNA]</scope>
    <source>
        <strain evidence="7">cv. DH0086</strain>
    </source>
</reference>
<dbReference type="Pfam" id="PF05922">
    <property type="entry name" value="Inhibitor_I9"/>
    <property type="match status" value="1"/>
</dbReference>
<dbReference type="InterPro" id="IPR045051">
    <property type="entry name" value="SBT"/>
</dbReference>
<evidence type="ECO:0000256" key="4">
    <source>
        <dbReference type="SAM" id="SignalP"/>
    </source>
</evidence>
<evidence type="ECO:0000256" key="1">
    <source>
        <dbReference type="ARBA" id="ARBA00011073"/>
    </source>
</evidence>
<dbReference type="GO" id="GO:0004252">
    <property type="term" value="F:serine-type endopeptidase activity"/>
    <property type="evidence" value="ECO:0007669"/>
    <property type="project" value="InterPro"/>
</dbReference>
<dbReference type="InterPro" id="IPR036852">
    <property type="entry name" value="Peptidase_S8/S53_dom_sf"/>
</dbReference>
<comment type="similarity">
    <text evidence="1">Belongs to the peptidase S8 family.</text>
</comment>
<dbReference type="FunFam" id="3.30.70.80:FF:000003">
    <property type="entry name" value="Subtilisin-like protease SBT1.9"/>
    <property type="match status" value="1"/>
</dbReference>
<feature type="domain" description="Inhibitor I9" evidence="5">
    <location>
        <begin position="27"/>
        <end position="108"/>
    </location>
</feature>
<feature type="region of interest" description="Disordered" evidence="3">
    <location>
        <begin position="137"/>
        <end position="159"/>
    </location>
</feature>
<dbReference type="Gene3D" id="3.30.70.80">
    <property type="entry name" value="Peptidase S8 propeptide/proteinase inhibitor I9"/>
    <property type="match status" value="1"/>
</dbReference>
<evidence type="ECO:0000256" key="3">
    <source>
        <dbReference type="SAM" id="MobiDB-lite"/>
    </source>
</evidence>
<feature type="signal peptide" evidence="4">
    <location>
        <begin position="1"/>
        <end position="22"/>
    </location>
</feature>
<dbReference type="InterPro" id="IPR010259">
    <property type="entry name" value="S8pro/Inhibitor_I9"/>
</dbReference>
<dbReference type="Proteomes" id="UP000243459">
    <property type="component" value="Chromosome 10"/>
</dbReference>
<sequence>MKSHHLLFLSSSLFSFFIFSQAQDLQTYIVQLHPRGTMSSLFETKLEWHHSFLEKTVVDDSDSSSRLLYSYDAAIEGFAARLDDDEAEALRRVPGVISVRPDRRLEIHTTYSYKFLGLSLSPGGAWDRSGFRSRGPLSGDSRYRSLPESPSFDDRGMPRPARWRGCVNREISARRIVIGSSSAPSIRRS</sequence>
<organism evidence="6 7">
    <name type="scientific">Asparagus officinalis</name>
    <name type="common">Garden asparagus</name>
    <dbReference type="NCBI Taxonomy" id="4686"/>
    <lineage>
        <taxon>Eukaryota</taxon>
        <taxon>Viridiplantae</taxon>
        <taxon>Streptophyta</taxon>
        <taxon>Embryophyta</taxon>
        <taxon>Tracheophyta</taxon>
        <taxon>Spermatophyta</taxon>
        <taxon>Magnoliopsida</taxon>
        <taxon>Liliopsida</taxon>
        <taxon>Asparagales</taxon>
        <taxon>Asparagaceae</taxon>
        <taxon>Asparagoideae</taxon>
        <taxon>Asparagus</taxon>
    </lineage>
</organism>
<proteinExistence type="inferred from homology"/>
<evidence type="ECO:0000313" key="6">
    <source>
        <dbReference type="EMBL" id="ONK57307.1"/>
    </source>
</evidence>
<keyword evidence="7" id="KW-1185">Reference proteome</keyword>
<feature type="chain" id="PRO_5024415309" description="Inhibitor I9 domain-containing protein" evidence="4">
    <location>
        <begin position="23"/>
        <end position="189"/>
    </location>
</feature>
<accession>A0A5P1E758</accession>
<name>A0A5P1E758_ASPOF</name>
<evidence type="ECO:0000259" key="5">
    <source>
        <dbReference type="Pfam" id="PF05922"/>
    </source>
</evidence>
<dbReference type="SUPFAM" id="SSF52743">
    <property type="entry name" value="Subtilisin-like"/>
    <property type="match status" value="1"/>
</dbReference>
<dbReference type="PANTHER" id="PTHR10795">
    <property type="entry name" value="PROPROTEIN CONVERTASE SUBTILISIN/KEXIN"/>
    <property type="match status" value="1"/>
</dbReference>